<dbReference type="GO" id="GO:1902657">
    <property type="term" value="P:protein localization to prospore membrane"/>
    <property type="evidence" value="ECO:0007669"/>
    <property type="project" value="InterPro"/>
</dbReference>
<dbReference type="Gene3D" id="2.30.29.30">
    <property type="entry name" value="Pleckstrin-homology domain (PH domain)/Phosphotyrosine-binding domain (PTB)"/>
    <property type="match status" value="1"/>
</dbReference>
<dbReference type="InterPro" id="IPR011993">
    <property type="entry name" value="PH-like_dom_sf"/>
</dbReference>
<dbReference type="AlphaFoldDB" id="A0AAN7I4F3"/>
<feature type="domain" description="PH" evidence="1">
    <location>
        <begin position="558"/>
        <end position="738"/>
    </location>
</feature>
<proteinExistence type="predicted"/>
<dbReference type="RefSeq" id="XP_064687667.1">
    <property type="nucleotide sequence ID" value="XM_064826153.1"/>
</dbReference>
<dbReference type="PROSITE" id="PS50003">
    <property type="entry name" value="PH_DOMAIN"/>
    <property type="match status" value="1"/>
</dbReference>
<organism evidence="2 3">
    <name type="scientific">Mucor velutinosus</name>
    <dbReference type="NCBI Taxonomy" id="708070"/>
    <lineage>
        <taxon>Eukaryota</taxon>
        <taxon>Fungi</taxon>
        <taxon>Fungi incertae sedis</taxon>
        <taxon>Mucoromycota</taxon>
        <taxon>Mucoromycotina</taxon>
        <taxon>Mucoromycetes</taxon>
        <taxon>Mucorales</taxon>
        <taxon>Mucorineae</taxon>
        <taxon>Mucoraceae</taxon>
        <taxon>Mucor</taxon>
    </lineage>
</organism>
<name>A0AAN7I4F3_9FUNG</name>
<dbReference type="SMART" id="SM00233">
    <property type="entry name" value="PH"/>
    <property type="match status" value="3"/>
</dbReference>
<dbReference type="CDD" id="cd00821">
    <property type="entry name" value="PH"/>
    <property type="match status" value="1"/>
</dbReference>
<evidence type="ECO:0000313" key="3">
    <source>
        <dbReference type="Proteomes" id="UP001304243"/>
    </source>
</evidence>
<dbReference type="PANTHER" id="PTHR28076:SF1">
    <property type="entry name" value="PROSPORE MEMBRANE ADAPTER PROTEIN SPO71"/>
    <property type="match status" value="1"/>
</dbReference>
<keyword evidence="3" id="KW-1185">Reference proteome</keyword>
<evidence type="ECO:0000259" key="1">
    <source>
        <dbReference type="PROSITE" id="PS50003"/>
    </source>
</evidence>
<accession>A0AAN7I4F3</accession>
<comment type="caution">
    <text evidence="2">The sequence shown here is derived from an EMBL/GenBank/DDBJ whole genome shotgun (WGS) entry which is preliminary data.</text>
</comment>
<dbReference type="InterPro" id="IPR001849">
    <property type="entry name" value="PH_domain"/>
</dbReference>
<protein>
    <submittedName>
        <fullName evidence="2">APH domain-containing protein</fullName>
    </submittedName>
</protein>
<sequence>MPDQALHTLEEYPTFIPLITTDSASSCSKVIASSDGSTQSGFLSPFTKATETASNATTDQISPSPSDVHKDDLVIPVHEEQRHVQKDRVLKQGLVLCTRTAQWYTKKKSTTRELQLRKTRLRWRQFKAVLRPDKIELYHVTTTFLHTQRIAHVIYLNNKYPYRRVRLSLVSIQDYIWCLEFVHYQTKSIVSFHFQSASLSEAQEWYMALYHTLPALPACKKPIPAFVDIQVMIDTPMQVRLPLDYVLKHTKDTLLNIHIQDIKPVIRSLLQKDDLSHTADWFRNEFRLCWRPIDVSNKRTSTVITSGDRIEWLAENTVLIGPQLIEQRHVLELHTSEKPMEKQKVERRIITFDSLLINKTWTKTKSQQKIKCKKSYFYVVLYGHHLFFFDGPYYYYYKRQVQRQENQRQREEQSKQKKRNNWFSATTGLLLQQRKLIISKENKRRIYELGNQSSPHLKYASPESVPLPDPTKLVNAHLLLDLHRVTRVQPMLQKGTQHATSNMFEIHIEDAILYYEAPSTQIMLQWVTLISSMIKMEHLLVSSSLSYRHHRGNDGNKSILQSGFLYVKQDFKRSFQPHYCVLTKSEEYDGLIMFDTLHKNPDNRHALYNCLGSRSDGGEHMQQRKELLLYQKKRVLLQLKDAYVYSGDECILDKYEQEKVEPLRFYKDGIVTGGNKTSECIFVIWQIAKRRFVPNVREYMSIFKLGHRLGNRGRCWVFKARSKQERDEWLEALNVEFGLLSGK</sequence>
<dbReference type="InterPro" id="IPR057379">
    <property type="entry name" value="PH_SPO71"/>
</dbReference>
<dbReference type="PANTHER" id="PTHR28076">
    <property type="entry name" value="SPORULATION-SPECIFIC PROTEIN 71"/>
    <property type="match status" value="1"/>
</dbReference>
<dbReference type="Proteomes" id="UP001304243">
    <property type="component" value="Unassembled WGS sequence"/>
</dbReference>
<dbReference type="InterPro" id="IPR040345">
    <property type="entry name" value="Mug56/Spo71"/>
</dbReference>
<dbReference type="EMBL" id="JASEJX010000009">
    <property type="protein sequence ID" value="KAK4521001.1"/>
    <property type="molecule type" value="Genomic_DNA"/>
</dbReference>
<dbReference type="Pfam" id="PF23207">
    <property type="entry name" value="PH_SPO71"/>
    <property type="match status" value="1"/>
</dbReference>
<evidence type="ECO:0000313" key="2">
    <source>
        <dbReference type="EMBL" id="KAK4521001.1"/>
    </source>
</evidence>
<reference evidence="2 3" key="1">
    <citation type="submission" date="2022-11" db="EMBL/GenBank/DDBJ databases">
        <title>Mucor velutinosus strain NIH1002 WGS.</title>
        <authorList>
            <person name="Subramanian P."/>
            <person name="Mullikin J.C."/>
            <person name="Segre J.A."/>
            <person name="Zelazny A.M."/>
        </authorList>
    </citation>
    <scope>NUCLEOTIDE SEQUENCE [LARGE SCALE GENOMIC DNA]</scope>
    <source>
        <strain evidence="2 3">NIH1002</strain>
    </source>
</reference>
<dbReference type="GeneID" id="89950571"/>
<gene>
    <name evidence="2" type="ORF">ATC70_006885</name>
</gene>
<dbReference type="SUPFAM" id="SSF50729">
    <property type="entry name" value="PH domain-like"/>
    <property type="match status" value="1"/>
</dbReference>